<dbReference type="EMBL" id="CP036271">
    <property type="protein sequence ID" value="QDT55597.1"/>
    <property type="molecule type" value="Genomic_DNA"/>
</dbReference>
<name>A0A517SHM6_9PLAN</name>
<gene>
    <name evidence="2" type="ORF">Pan44_36430</name>
</gene>
<evidence type="ECO:0000256" key="1">
    <source>
        <dbReference type="SAM" id="MobiDB-lite"/>
    </source>
</evidence>
<dbReference type="AlphaFoldDB" id="A0A517SHM6"/>
<evidence type="ECO:0000313" key="2">
    <source>
        <dbReference type="EMBL" id="QDT55597.1"/>
    </source>
</evidence>
<dbReference type="InParanoid" id="A0A517SHM6"/>
<feature type="region of interest" description="Disordered" evidence="1">
    <location>
        <begin position="33"/>
        <end position="64"/>
    </location>
</feature>
<protein>
    <submittedName>
        <fullName evidence="2">Uncharacterized protein</fullName>
    </submittedName>
</protein>
<evidence type="ECO:0000313" key="3">
    <source>
        <dbReference type="Proteomes" id="UP000315700"/>
    </source>
</evidence>
<dbReference type="Proteomes" id="UP000315700">
    <property type="component" value="Chromosome"/>
</dbReference>
<proteinExistence type="predicted"/>
<sequence>MQKKGQARGLSLFRWFDAQRGFPWGSAAVDCRARRTQPGSRQQPVPHGPWDGGGQLEAIGSDDPFADGRAGALRSFSIFTLPHSGQAGFSLLRTSSSNWDLHGGQWNSKSGIGVAKQKT</sequence>
<keyword evidence="3" id="KW-1185">Reference proteome</keyword>
<reference evidence="2 3" key="1">
    <citation type="submission" date="2019-02" db="EMBL/GenBank/DDBJ databases">
        <title>Deep-cultivation of Planctomycetes and their phenomic and genomic characterization uncovers novel biology.</title>
        <authorList>
            <person name="Wiegand S."/>
            <person name="Jogler M."/>
            <person name="Boedeker C."/>
            <person name="Pinto D."/>
            <person name="Vollmers J."/>
            <person name="Rivas-Marin E."/>
            <person name="Kohn T."/>
            <person name="Peeters S.H."/>
            <person name="Heuer A."/>
            <person name="Rast P."/>
            <person name="Oberbeckmann S."/>
            <person name="Bunk B."/>
            <person name="Jeske O."/>
            <person name="Meyerdierks A."/>
            <person name="Storesund J.E."/>
            <person name="Kallscheuer N."/>
            <person name="Luecker S."/>
            <person name="Lage O.M."/>
            <person name="Pohl T."/>
            <person name="Merkel B.J."/>
            <person name="Hornburger P."/>
            <person name="Mueller R.-W."/>
            <person name="Bruemmer F."/>
            <person name="Labrenz M."/>
            <person name="Spormann A.M."/>
            <person name="Op den Camp H."/>
            <person name="Overmann J."/>
            <person name="Amann R."/>
            <person name="Jetten M.S.M."/>
            <person name="Mascher T."/>
            <person name="Medema M.H."/>
            <person name="Devos D.P."/>
            <person name="Kaster A.-K."/>
            <person name="Ovreas L."/>
            <person name="Rohde M."/>
            <person name="Galperin M.Y."/>
            <person name="Jogler C."/>
        </authorList>
    </citation>
    <scope>NUCLEOTIDE SEQUENCE [LARGE SCALE GENOMIC DNA]</scope>
    <source>
        <strain evidence="2 3">Pan44</strain>
    </source>
</reference>
<dbReference type="KEGG" id="ccos:Pan44_36430"/>
<accession>A0A517SHM6</accession>
<organism evidence="2 3">
    <name type="scientific">Caulifigura coniformis</name>
    <dbReference type="NCBI Taxonomy" id="2527983"/>
    <lineage>
        <taxon>Bacteria</taxon>
        <taxon>Pseudomonadati</taxon>
        <taxon>Planctomycetota</taxon>
        <taxon>Planctomycetia</taxon>
        <taxon>Planctomycetales</taxon>
        <taxon>Planctomycetaceae</taxon>
        <taxon>Caulifigura</taxon>
    </lineage>
</organism>